<accession>A0A0B6Z0J1</accession>
<reference evidence="2" key="1">
    <citation type="submission" date="2014-12" db="EMBL/GenBank/DDBJ databases">
        <title>Insight into the proteome of Arion vulgaris.</title>
        <authorList>
            <person name="Aradska J."/>
            <person name="Bulat T."/>
            <person name="Smidak R."/>
            <person name="Sarate P."/>
            <person name="Gangsoo J."/>
            <person name="Sialana F."/>
            <person name="Bilban M."/>
            <person name="Lubec G."/>
        </authorList>
    </citation>
    <scope>NUCLEOTIDE SEQUENCE</scope>
    <source>
        <tissue evidence="2">Skin</tissue>
    </source>
</reference>
<dbReference type="PROSITE" id="PS50106">
    <property type="entry name" value="PDZ"/>
    <property type="match status" value="1"/>
</dbReference>
<sequence length="87" mass="9519">EGHTRITEIQSGGPVDKNGHVRVNDYLLFVNSTPLTGQSDARVQQIMRLLPRGLTKLVIGSTAPASVPQLQLQKSNSSNLQHLQHQP</sequence>
<dbReference type="Pfam" id="PF00595">
    <property type="entry name" value="PDZ"/>
    <property type="match status" value="1"/>
</dbReference>
<name>A0A0B6Z0J1_9EUPU</name>
<dbReference type="EMBL" id="HACG01015153">
    <property type="protein sequence ID" value="CEK62018.1"/>
    <property type="molecule type" value="Transcribed_RNA"/>
</dbReference>
<dbReference type="Gene3D" id="2.30.42.10">
    <property type="match status" value="1"/>
</dbReference>
<evidence type="ECO:0000313" key="2">
    <source>
        <dbReference type="EMBL" id="CEK62018.1"/>
    </source>
</evidence>
<gene>
    <name evidence="2" type="primary">ORF43951</name>
</gene>
<feature type="non-terminal residue" evidence="2">
    <location>
        <position position="87"/>
    </location>
</feature>
<feature type="domain" description="PDZ" evidence="1">
    <location>
        <begin position="1"/>
        <end position="48"/>
    </location>
</feature>
<dbReference type="SUPFAM" id="SSF50156">
    <property type="entry name" value="PDZ domain-like"/>
    <property type="match status" value="1"/>
</dbReference>
<protein>
    <recommendedName>
        <fullName evidence="1">PDZ domain-containing protein</fullName>
    </recommendedName>
</protein>
<evidence type="ECO:0000259" key="1">
    <source>
        <dbReference type="PROSITE" id="PS50106"/>
    </source>
</evidence>
<proteinExistence type="predicted"/>
<dbReference type="AlphaFoldDB" id="A0A0B6Z0J1"/>
<dbReference type="InterPro" id="IPR036034">
    <property type="entry name" value="PDZ_sf"/>
</dbReference>
<feature type="non-terminal residue" evidence="2">
    <location>
        <position position="1"/>
    </location>
</feature>
<dbReference type="InterPro" id="IPR001478">
    <property type="entry name" value="PDZ"/>
</dbReference>
<organism evidence="2">
    <name type="scientific">Arion vulgaris</name>
    <dbReference type="NCBI Taxonomy" id="1028688"/>
    <lineage>
        <taxon>Eukaryota</taxon>
        <taxon>Metazoa</taxon>
        <taxon>Spiralia</taxon>
        <taxon>Lophotrochozoa</taxon>
        <taxon>Mollusca</taxon>
        <taxon>Gastropoda</taxon>
        <taxon>Heterobranchia</taxon>
        <taxon>Euthyneura</taxon>
        <taxon>Panpulmonata</taxon>
        <taxon>Eupulmonata</taxon>
        <taxon>Stylommatophora</taxon>
        <taxon>Helicina</taxon>
        <taxon>Arionoidea</taxon>
        <taxon>Arionidae</taxon>
        <taxon>Arion</taxon>
    </lineage>
</organism>